<dbReference type="InterPro" id="IPR028087">
    <property type="entry name" value="Tad_N"/>
</dbReference>
<dbReference type="AlphaFoldDB" id="A0A8J4AG73"/>
<dbReference type="EMBL" id="BOPO01000084">
    <property type="protein sequence ID" value="GIL29082.1"/>
    <property type="molecule type" value="Genomic_DNA"/>
</dbReference>
<evidence type="ECO:0000313" key="3">
    <source>
        <dbReference type="EMBL" id="GIL29082.1"/>
    </source>
</evidence>
<dbReference type="RefSeq" id="WP_207126771.1">
    <property type="nucleotide sequence ID" value="NZ_BOPO01000084.1"/>
</dbReference>
<evidence type="ECO:0000313" key="4">
    <source>
        <dbReference type="Proteomes" id="UP000614996"/>
    </source>
</evidence>
<organism evidence="3 4">
    <name type="scientific">Actinocatenispora comari</name>
    <dbReference type="NCBI Taxonomy" id="2807577"/>
    <lineage>
        <taxon>Bacteria</taxon>
        <taxon>Bacillati</taxon>
        <taxon>Actinomycetota</taxon>
        <taxon>Actinomycetes</taxon>
        <taxon>Micromonosporales</taxon>
        <taxon>Micromonosporaceae</taxon>
        <taxon>Actinocatenispora</taxon>
    </lineage>
</organism>
<dbReference type="Pfam" id="PF13400">
    <property type="entry name" value="Tad"/>
    <property type="match status" value="1"/>
</dbReference>
<evidence type="ECO:0000259" key="2">
    <source>
        <dbReference type="Pfam" id="PF13400"/>
    </source>
</evidence>
<keyword evidence="1" id="KW-0812">Transmembrane</keyword>
<keyword evidence="1" id="KW-1133">Transmembrane helix</keyword>
<proteinExistence type="predicted"/>
<evidence type="ECO:0000256" key="1">
    <source>
        <dbReference type="SAM" id="Phobius"/>
    </source>
</evidence>
<keyword evidence="1" id="KW-0472">Membrane</keyword>
<reference evidence="4" key="1">
    <citation type="journal article" date="2021" name="Int. J. Syst. Evol. Microbiol.">
        <title>Actinocatenispora comari sp. nov., an endophytic actinomycete isolated from aerial parts of Comarum salesowianum.</title>
        <authorList>
            <person name="Oyunbileg N."/>
            <person name="Iizaka Y."/>
            <person name="Hamada M."/>
            <person name="Davaapurev B.O."/>
            <person name="Fukumoto A."/>
            <person name="Tsetseg B."/>
            <person name="Kato F."/>
            <person name="Tamura T."/>
            <person name="Batkhuu J."/>
            <person name="Anzai Y."/>
        </authorList>
    </citation>
    <scope>NUCLEOTIDE SEQUENCE [LARGE SCALE GENOMIC DNA]</scope>
    <source>
        <strain evidence="4">NUM-2625</strain>
    </source>
</reference>
<dbReference type="Proteomes" id="UP000614996">
    <property type="component" value="Unassembled WGS sequence"/>
</dbReference>
<protein>
    <submittedName>
        <fullName evidence="3">Membrane protein</fullName>
    </submittedName>
</protein>
<name>A0A8J4AG73_9ACTN</name>
<keyword evidence="4" id="KW-1185">Reference proteome</keyword>
<feature type="transmembrane region" description="Helical" evidence="1">
    <location>
        <begin position="33"/>
        <end position="56"/>
    </location>
</feature>
<gene>
    <name evidence="3" type="ORF">NUM_43360</name>
</gene>
<accession>A0A8J4AG73</accession>
<feature type="domain" description="Putative Flp pilus-assembly TadG-like N-terminal" evidence="2">
    <location>
        <begin position="29"/>
        <end position="76"/>
    </location>
</feature>
<sequence length="156" mass="16041">MSVQHTDQHGGIPNRLPARRRARLGGDDGQITVAYLILLPALLVFAGLVVDGGAALNLHTRALDVAESAARAGAQQLDLSALRAGHTLTPRLDPDAATAAADRYVRSAGLAGTAQATTTQVRVEVSAAGRTRLLSVIGIRAFHAHATAAAQPDTGS</sequence>
<comment type="caution">
    <text evidence="3">The sequence shown here is derived from an EMBL/GenBank/DDBJ whole genome shotgun (WGS) entry which is preliminary data.</text>
</comment>